<sequence>MRKIKRIAIMLCSVMLIGTAPTIVCNASTGVSEIDGYNEERFQELVNIVVDLKLDIKDEEMVFTILEEKAENNILRSSIGDIWNALTETEKKLLIKYPFDALKVNTAKNIATTQTEIKFGYSGLGDRSDAFRHGIWNAEMTILIGENKAELFATAHEDINTEGYESDGFLKTEHRNMDLHNNGIGREIGKNSGSITENELADIIYGNIYSNTSRFIWLHE</sequence>
<accession>A0A2Z4UAI2</accession>
<dbReference type="KEGG" id="blau:DQQ01_07735"/>
<feature type="chain" id="PRO_5016418444" description="DUF6973 domain-containing protein" evidence="1">
    <location>
        <begin position="27"/>
        <end position="220"/>
    </location>
</feature>
<dbReference type="OrthoDB" id="1187707at2"/>
<dbReference type="InterPro" id="IPR054246">
    <property type="entry name" value="DUF6973"/>
</dbReference>
<dbReference type="Proteomes" id="UP000250003">
    <property type="component" value="Chromosome"/>
</dbReference>
<feature type="domain" description="DUF6973" evidence="2">
    <location>
        <begin position="92"/>
        <end position="208"/>
    </location>
</feature>
<proteinExistence type="predicted"/>
<evidence type="ECO:0000313" key="3">
    <source>
        <dbReference type="EMBL" id="AWY98050.1"/>
    </source>
</evidence>
<dbReference type="Pfam" id="PF22322">
    <property type="entry name" value="DUF6973"/>
    <property type="match status" value="1"/>
</dbReference>
<evidence type="ECO:0000313" key="4">
    <source>
        <dbReference type="Proteomes" id="UP000250003"/>
    </source>
</evidence>
<feature type="signal peptide" evidence="1">
    <location>
        <begin position="1"/>
        <end position="26"/>
    </location>
</feature>
<evidence type="ECO:0000256" key="1">
    <source>
        <dbReference type="SAM" id="SignalP"/>
    </source>
</evidence>
<organism evidence="3 4">
    <name type="scientific">Blautia argi</name>
    <dbReference type="NCBI Taxonomy" id="1912897"/>
    <lineage>
        <taxon>Bacteria</taxon>
        <taxon>Bacillati</taxon>
        <taxon>Bacillota</taxon>
        <taxon>Clostridia</taxon>
        <taxon>Lachnospirales</taxon>
        <taxon>Lachnospiraceae</taxon>
        <taxon>Blautia</taxon>
    </lineage>
</organism>
<evidence type="ECO:0000259" key="2">
    <source>
        <dbReference type="Pfam" id="PF22322"/>
    </source>
</evidence>
<keyword evidence="4" id="KW-1185">Reference proteome</keyword>
<dbReference type="RefSeq" id="WP_111919546.1">
    <property type="nucleotide sequence ID" value="NZ_CP030280.1"/>
</dbReference>
<reference evidence="4" key="1">
    <citation type="submission" date="2018-06" db="EMBL/GenBank/DDBJ databases">
        <title>Description of Blautia argi sp. nov., a new anaerobic isolated from dog feces.</title>
        <authorList>
            <person name="Chang Y.-H."/>
            <person name="Paek J."/>
            <person name="Shin Y."/>
        </authorList>
    </citation>
    <scope>NUCLEOTIDE SEQUENCE [LARGE SCALE GENOMIC DNA]</scope>
    <source>
        <strain evidence="4">KCTC 15426</strain>
    </source>
</reference>
<gene>
    <name evidence="3" type="ORF">DQQ01_07735</name>
</gene>
<dbReference type="AlphaFoldDB" id="A0A2Z4UAI2"/>
<keyword evidence="1" id="KW-0732">Signal</keyword>
<protein>
    <recommendedName>
        <fullName evidence="2">DUF6973 domain-containing protein</fullName>
    </recommendedName>
</protein>
<name>A0A2Z4UAI2_9FIRM</name>
<dbReference type="EMBL" id="CP030280">
    <property type="protein sequence ID" value="AWY98050.1"/>
    <property type="molecule type" value="Genomic_DNA"/>
</dbReference>